<reference evidence="1" key="1">
    <citation type="journal article" date="2020" name="G3 (Bethesda)">
        <title>High-Quality Assemblies for Three Invasive Social Wasps from the &lt;i&gt;Vespula&lt;/i&gt; Genus.</title>
        <authorList>
            <person name="Harrop T.W.R."/>
            <person name="Guhlin J."/>
            <person name="McLaughlin G.M."/>
            <person name="Permina E."/>
            <person name="Stockwell P."/>
            <person name="Gilligan J."/>
            <person name="Le Lec M.F."/>
            <person name="Gruber M.A.M."/>
            <person name="Quinn O."/>
            <person name="Lovegrove M."/>
            <person name="Duncan E.J."/>
            <person name="Remnant E.J."/>
            <person name="Van Eeckhoven J."/>
            <person name="Graham B."/>
            <person name="Knapp R.A."/>
            <person name="Langford K.W."/>
            <person name="Kronenberg Z."/>
            <person name="Press M.O."/>
            <person name="Eacker S.M."/>
            <person name="Wilson-Rankin E.E."/>
            <person name="Purcell J."/>
            <person name="Lester P.J."/>
            <person name="Dearden P.K."/>
        </authorList>
    </citation>
    <scope>NUCLEOTIDE SEQUENCE</scope>
    <source>
        <strain evidence="1">Volc-1</strain>
    </source>
</reference>
<gene>
    <name evidence="1" type="ORF">H0235_008072</name>
</gene>
<dbReference type="Proteomes" id="UP000600918">
    <property type="component" value="Unassembled WGS sequence"/>
</dbReference>
<evidence type="ECO:0000313" key="2">
    <source>
        <dbReference type="Proteomes" id="UP000600918"/>
    </source>
</evidence>
<evidence type="ECO:0000313" key="1">
    <source>
        <dbReference type="EMBL" id="KAF7425634.1"/>
    </source>
</evidence>
<name>A0A834P2Q7_VESPE</name>
<sequence length="107" mass="12628">MESPRSWNSNDMNSHEFLQDGRLPIRKGKTLIIIKKNSIVEDVCTYFHYHKKHLEINVRNCFNELQLILCSKRIDLALRNKGYPTTHARTFIYPEITASVRKLQLVQ</sequence>
<organism evidence="1 2">
    <name type="scientific">Vespula pensylvanica</name>
    <name type="common">Western yellow jacket</name>
    <name type="synonym">Wasp</name>
    <dbReference type="NCBI Taxonomy" id="30213"/>
    <lineage>
        <taxon>Eukaryota</taxon>
        <taxon>Metazoa</taxon>
        <taxon>Ecdysozoa</taxon>
        <taxon>Arthropoda</taxon>
        <taxon>Hexapoda</taxon>
        <taxon>Insecta</taxon>
        <taxon>Pterygota</taxon>
        <taxon>Neoptera</taxon>
        <taxon>Endopterygota</taxon>
        <taxon>Hymenoptera</taxon>
        <taxon>Apocrita</taxon>
        <taxon>Aculeata</taxon>
        <taxon>Vespoidea</taxon>
        <taxon>Vespidae</taxon>
        <taxon>Vespinae</taxon>
        <taxon>Vespula</taxon>
    </lineage>
</organism>
<comment type="caution">
    <text evidence="1">The sequence shown here is derived from an EMBL/GenBank/DDBJ whole genome shotgun (WGS) entry which is preliminary data.</text>
</comment>
<dbReference type="AlphaFoldDB" id="A0A834P2Q7"/>
<protein>
    <submittedName>
        <fullName evidence="1">Uncharacterized protein</fullName>
    </submittedName>
</protein>
<accession>A0A834P2Q7</accession>
<keyword evidence="2" id="KW-1185">Reference proteome</keyword>
<proteinExistence type="predicted"/>
<dbReference type="EMBL" id="JACSDY010000006">
    <property type="protein sequence ID" value="KAF7425634.1"/>
    <property type="molecule type" value="Genomic_DNA"/>
</dbReference>